<reference evidence="6 7" key="1">
    <citation type="submission" date="2018-06" db="EMBL/GenBank/DDBJ databases">
        <authorList>
            <person name="Teymurazov M."/>
            <person name="Kislichkina A."/>
            <person name="Abaymova A."/>
            <person name="Mukhina T."/>
            <person name="Mayskaya N."/>
            <person name="Svetoch E."/>
            <person name="Bogun A."/>
        </authorList>
    </citation>
    <scope>NUCLEOTIDE SEQUENCE [LARGE SCALE GENOMIC DNA]</scope>
    <source>
        <strain evidence="6 7">SCPM-O-B-8406</strain>
    </source>
</reference>
<dbReference type="AlphaFoldDB" id="A0AAE5TJC3"/>
<dbReference type="RefSeq" id="WP_110478733.1">
    <property type="nucleotide sequence ID" value="NZ_JAZDVC010000001.1"/>
</dbReference>
<comment type="caution">
    <text evidence="6">The sequence shown here is derived from an EMBL/GenBank/DDBJ whole genome shotgun (WGS) entry which is preliminary data.</text>
</comment>
<dbReference type="PROSITE" id="PS00092">
    <property type="entry name" value="N6_MTASE"/>
    <property type="match status" value="1"/>
</dbReference>
<gene>
    <name evidence="6" type="ORF">DM482_04120</name>
</gene>
<sequence>MNNVILQQGNCLELIKDLADNSVDMILTDPPYYVGMTSNGQKATFTELSMLKPFFEQLMSEWRRVLKPDGVLYCFTDWRTYPFLAPILAKNIELKNLLIWDKAGRISPHYGFYHELIIFAGNNQRKICKKNILKAPSFAANAKKTNGEKLHNAQKPIELLQELICDGSDENDLVLDCFMGSGSTGVACRNTQRRFIGFELDPYYFEVSQKRLGLL</sequence>
<dbReference type="Gene3D" id="3.40.50.150">
    <property type="entry name" value="Vaccinia Virus protein VP39"/>
    <property type="match status" value="1"/>
</dbReference>
<dbReference type="CDD" id="cd02440">
    <property type="entry name" value="AdoMet_MTases"/>
    <property type="match status" value="1"/>
</dbReference>
<dbReference type="InterPro" id="IPR001091">
    <property type="entry name" value="RM_Methyltransferase"/>
</dbReference>
<dbReference type="GO" id="GO:0003677">
    <property type="term" value="F:DNA binding"/>
    <property type="evidence" value="ECO:0007669"/>
    <property type="project" value="InterPro"/>
</dbReference>
<name>A0AAE5TJC3_AVIPA</name>
<dbReference type="SUPFAM" id="SSF53335">
    <property type="entry name" value="S-adenosyl-L-methionine-dependent methyltransferases"/>
    <property type="match status" value="1"/>
</dbReference>
<dbReference type="GO" id="GO:0032259">
    <property type="term" value="P:methylation"/>
    <property type="evidence" value="ECO:0007669"/>
    <property type="project" value="UniProtKB-KW"/>
</dbReference>
<dbReference type="EMBL" id="QJPJ01000005">
    <property type="protein sequence ID" value="PXZ39506.1"/>
    <property type="molecule type" value="Genomic_DNA"/>
</dbReference>
<dbReference type="Proteomes" id="UP000247594">
    <property type="component" value="Unassembled WGS sequence"/>
</dbReference>
<keyword evidence="2" id="KW-0489">Methyltransferase</keyword>
<dbReference type="InterPro" id="IPR029063">
    <property type="entry name" value="SAM-dependent_MTases_sf"/>
</dbReference>
<dbReference type="PRINTS" id="PR00508">
    <property type="entry name" value="S21N4MTFRASE"/>
</dbReference>
<dbReference type="Pfam" id="PF01555">
    <property type="entry name" value="N6_N4_Mtase"/>
    <property type="match status" value="1"/>
</dbReference>
<dbReference type="EC" id="2.1.1.-" evidence="4"/>
<keyword evidence="3" id="KW-0808">Transferase</keyword>
<feature type="domain" description="DNA methylase N-4/N-6" evidence="5">
    <location>
        <begin position="23"/>
        <end position="210"/>
    </location>
</feature>
<evidence type="ECO:0000256" key="2">
    <source>
        <dbReference type="ARBA" id="ARBA00022603"/>
    </source>
</evidence>
<evidence type="ECO:0000256" key="3">
    <source>
        <dbReference type="ARBA" id="ARBA00022679"/>
    </source>
</evidence>
<dbReference type="InterPro" id="IPR002052">
    <property type="entry name" value="DNA_methylase_N6_adenine_CS"/>
</dbReference>
<protein>
    <recommendedName>
        <fullName evidence="4">Methyltransferase</fullName>
        <ecNumber evidence="4">2.1.1.-</ecNumber>
    </recommendedName>
</protein>
<accession>A0AAE5TJC3</accession>
<proteinExistence type="inferred from homology"/>
<comment type="similarity">
    <text evidence="1 4">Belongs to the N(4)/N(6)-methyltransferase family.</text>
</comment>
<organism evidence="6 7">
    <name type="scientific">Avibacterium paragallinarum</name>
    <name type="common">Haemophilus gallinarum</name>
    <dbReference type="NCBI Taxonomy" id="728"/>
    <lineage>
        <taxon>Bacteria</taxon>
        <taxon>Pseudomonadati</taxon>
        <taxon>Pseudomonadota</taxon>
        <taxon>Gammaproteobacteria</taxon>
        <taxon>Pasteurellales</taxon>
        <taxon>Pasteurellaceae</taxon>
        <taxon>Avibacterium</taxon>
    </lineage>
</organism>
<dbReference type="InterPro" id="IPR002941">
    <property type="entry name" value="DNA_methylase_N4/N6"/>
</dbReference>
<evidence type="ECO:0000256" key="1">
    <source>
        <dbReference type="ARBA" id="ARBA00006594"/>
    </source>
</evidence>
<evidence type="ECO:0000259" key="5">
    <source>
        <dbReference type="Pfam" id="PF01555"/>
    </source>
</evidence>
<evidence type="ECO:0000256" key="4">
    <source>
        <dbReference type="RuleBase" id="RU362026"/>
    </source>
</evidence>
<evidence type="ECO:0000313" key="7">
    <source>
        <dbReference type="Proteomes" id="UP000247594"/>
    </source>
</evidence>
<evidence type="ECO:0000313" key="6">
    <source>
        <dbReference type="EMBL" id="PXZ39506.1"/>
    </source>
</evidence>
<dbReference type="GO" id="GO:0008170">
    <property type="term" value="F:N-methyltransferase activity"/>
    <property type="evidence" value="ECO:0007669"/>
    <property type="project" value="InterPro"/>
</dbReference>